<keyword evidence="4" id="KW-0238">DNA-binding</keyword>
<dbReference type="GO" id="GO:0006352">
    <property type="term" value="P:DNA-templated transcription initiation"/>
    <property type="evidence" value="ECO:0007669"/>
    <property type="project" value="InterPro"/>
</dbReference>
<dbReference type="GO" id="GO:0003677">
    <property type="term" value="F:DNA binding"/>
    <property type="evidence" value="ECO:0007669"/>
    <property type="project" value="UniProtKB-KW"/>
</dbReference>
<organism evidence="8 9">
    <name type="scientific">Stigmatella aurantiaca</name>
    <dbReference type="NCBI Taxonomy" id="41"/>
    <lineage>
        <taxon>Bacteria</taxon>
        <taxon>Pseudomonadati</taxon>
        <taxon>Myxococcota</taxon>
        <taxon>Myxococcia</taxon>
        <taxon>Myxococcales</taxon>
        <taxon>Cystobacterineae</taxon>
        <taxon>Archangiaceae</taxon>
        <taxon>Stigmatella</taxon>
    </lineage>
</organism>
<dbReference type="AlphaFoldDB" id="A0A1H7IU95"/>
<evidence type="ECO:0000256" key="5">
    <source>
        <dbReference type="ARBA" id="ARBA00023163"/>
    </source>
</evidence>
<keyword evidence="9" id="KW-1185">Reference proteome</keyword>
<dbReference type="Pfam" id="PF04542">
    <property type="entry name" value="Sigma70_r2"/>
    <property type="match status" value="1"/>
</dbReference>
<dbReference type="Gene3D" id="1.10.10.10">
    <property type="entry name" value="Winged helix-like DNA-binding domain superfamily/Winged helix DNA-binding domain"/>
    <property type="match status" value="1"/>
</dbReference>
<dbReference type="EMBL" id="FOAP01000002">
    <property type="protein sequence ID" value="SEK65958.1"/>
    <property type="molecule type" value="Genomic_DNA"/>
</dbReference>
<feature type="domain" description="RNA polymerase sigma-70 region 2" evidence="6">
    <location>
        <begin position="11"/>
        <end position="75"/>
    </location>
</feature>
<keyword evidence="2" id="KW-0805">Transcription regulation</keyword>
<dbReference type="InterPro" id="IPR039425">
    <property type="entry name" value="RNA_pol_sigma-70-like"/>
</dbReference>
<name>A0A1H7IU95_STIAU</name>
<dbReference type="SUPFAM" id="SSF88659">
    <property type="entry name" value="Sigma3 and sigma4 domains of RNA polymerase sigma factors"/>
    <property type="match status" value="1"/>
</dbReference>
<dbReference type="InterPro" id="IPR013324">
    <property type="entry name" value="RNA_pol_sigma_r3/r4-like"/>
</dbReference>
<dbReference type="Pfam" id="PF08281">
    <property type="entry name" value="Sigma70_r4_2"/>
    <property type="match status" value="1"/>
</dbReference>
<dbReference type="OrthoDB" id="270156at2"/>
<dbReference type="InterPro" id="IPR013325">
    <property type="entry name" value="RNA_pol_sigma_r2"/>
</dbReference>
<accession>A0A1H7IU95</accession>
<dbReference type="Gene3D" id="1.10.1740.10">
    <property type="match status" value="1"/>
</dbReference>
<evidence type="ECO:0000313" key="8">
    <source>
        <dbReference type="EMBL" id="SEK65958.1"/>
    </source>
</evidence>
<evidence type="ECO:0000259" key="6">
    <source>
        <dbReference type="Pfam" id="PF04542"/>
    </source>
</evidence>
<dbReference type="InterPro" id="IPR013249">
    <property type="entry name" value="RNA_pol_sigma70_r4_t2"/>
</dbReference>
<evidence type="ECO:0000313" key="9">
    <source>
        <dbReference type="Proteomes" id="UP000182719"/>
    </source>
</evidence>
<dbReference type="InterPro" id="IPR014284">
    <property type="entry name" value="RNA_pol_sigma-70_dom"/>
</dbReference>
<evidence type="ECO:0000259" key="7">
    <source>
        <dbReference type="Pfam" id="PF08281"/>
    </source>
</evidence>
<keyword evidence="3" id="KW-0731">Sigma factor</keyword>
<proteinExistence type="inferred from homology"/>
<sequence length="166" mass="19158">MDASAIEQWYALYGYAVHRRCVRLLQSEAEADDALHEVFLRAWRYAHTLRDGQPLPWLYRIADRHCMDLLSRRARHVSTEEGKVPHSEEAVASETPEQMYLFGQVLAACKERVRDTAVLYYLDELTQEEVAEHLGCSRKTVKERLAQFKEVALRLLSGVRPQRGTG</sequence>
<keyword evidence="5" id="KW-0804">Transcription</keyword>
<evidence type="ECO:0000256" key="2">
    <source>
        <dbReference type="ARBA" id="ARBA00023015"/>
    </source>
</evidence>
<evidence type="ECO:0000256" key="1">
    <source>
        <dbReference type="ARBA" id="ARBA00010641"/>
    </source>
</evidence>
<dbReference type="PANTHER" id="PTHR43133">
    <property type="entry name" value="RNA POLYMERASE ECF-TYPE SIGMA FACTO"/>
    <property type="match status" value="1"/>
</dbReference>
<dbReference type="Proteomes" id="UP000182719">
    <property type="component" value="Unassembled WGS sequence"/>
</dbReference>
<dbReference type="PANTHER" id="PTHR43133:SF8">
    <property type="entry name" value="RNA POLYMERASE SIGMA FACTOR HI_1459-RELATED"/>
    <property type="match status" value="1"/>
</dbReference>
<dbReference type="NCBIfam" id="TIGR02937">
    <property type="entry name" value="sigma70-ECF"/>
    <property type="match status" value="1"/>
</dbReference>
<protein>
    <submittedName>
        <fullName evidence="8">RNA polymerase sigma-70 factor, ECF subfamily</fullName>
    </submittedName>
</protein>
<dbReference type="InterPro" id="IPR007627">
    <property type="entry name" value="RNA_pol_sigma70_r2"/>
</dbReference>
<dbReference type="SUPFAM" id="SSF88946">
    <property type="entry name" value="Sigma2 domain of RNA polymerase sigma factors"/>
    <property type="match status" value="1"/>
</dbReference>
<evidence type="ECO:0000256" key="3">
    <source>
        <dbReference type="ARBA" id="ARBA00023082"/>
    </source>
</evidence>
<evidence type="ECO:0000256" key="4">
    <source>
        <dbReference type="ARBA" id="ARBA00023125"/>
    </source>
</evidence>
<gene>
    <name evidence="8" type="ORF">SAMN05444354_10221</name>
</gene>
<dbReference type="GO" id="GO:0016987">
    <property type="term" value="F:sigma factor activity"/>
    <property type="evidence" value="ECO:0007669"/>
    <property type="project" value="UniProtKB-KW"/>
</dbReference>
<comment type="similarity">
    <text evidence="1">Belongs to the sigma-70 factor family. ECF subfamily.</text>
</comment>
<dbReference type="RefSeq" id="WP_075005208.1">
    <property type="nucleotide sequence ID" value="NZ_FOAP01000002.1"/>
</dbReference>
<reference evidence="9" key="1">
    <citation type="submission" date="2016-10" db="EMBL/GenBank/DDBJ databases">
        <authorList>
            <person name="Varghese N."/>
            <person name="Submissions S."/>
        </authorList>
    </citation>
    <scope>NUCLEOTIDE SEQUENCE [LARGE SCALE GENOMIC DNA]</scope>
    <source>
        <strain evidence="9">DSM 17044</strain>
    </source>
</reference>
<feature type="domain" description="RNA polymerase sigma factor 70 region 4 type 2" evidence="7">
    <location>
        <begin position="118"/>
        <end position="147"/>
    </location>
</feature>
<dbReference type="InterPro" id="IPR036388">
    <property type="entry name" value="WH-like_DNA-bd_sf"/>
</dbReference>